<comment type="subcellular location">
    <subcellularLocation>
        <location evidence="1">Endomembrane system</location>
        <topology evidence="1">Multi-pass membrane protein</topology>
    </subcellularLocation>
</comment>
<evidence type="ECO:0000256" key="1">
    <source>
        <dbReference type="ARBA" id="ARBA00004127"/>
    </source>
</evidence>
<dbReference type="CDD" id="cd02432">
    <property type="entry name" value="Nodulin-21_like_1"/>
    <property type="match status" value="1"/>
</dbReference>
<name>A0A845PZQ6_9FLAO</name>
<organism evidence="6 7">
    <name type="scientific">Elizabethkingia argenteiflava</name>
    <dbReference type="NCBI Taxonomy" id="2681556"/>
    <lineage>
        <taxon>Bacteria</taxon>
        <taxon>Pseudomonadati</taxon>
        <taxon>Bacteroidota</taxon>
        <taxon>Flavobacteriia</taxon>
        <taxon>Flavobacteriales</taxon>
        <taxon>Weeksellaceae</taxon>
        <taxon>Elizabethkingia</taxon>
    </lineage>
</organism>
<comment type="caution">
    <text evidence="6">The sequence shown here is derived from an EMBL/GenBank/DDBJ whole genome shotgun (WGS) entry which is preliminary data.</text>
</comment>
<feature type="transmembrane region" description="Helical" evidence="5">
    <location>
        <begin position="176"/>
        <end position="194"/>
    </location>
</feature>
<evidence type="ECO:0000256" key="5">
    <source>
        <dbReference type="SAM" id="Phobius"/>
    </source>
</evidence>
<feature type="transmembrane region" description="Helical" evidence="5">
    <location>
        <begin position="47"/>
        <end position="69"/>
    </location>
</feature>
<dbReference type="Proteomes" id="UP000553459">
    <property type="component" value="Unassembled WGS sequence"/>
</dbReference>
<evidence type="ECO:0000313" key="6">
    <source>
        <dbReference type="EMBL" id="NAW51917.1"/>
    </source>
</evidence>
<keyword evidence="4 5" id="KW-0472">Membrane</keyword>
<dbReference type="GO" id="GO:0030026">
    <property type="term" value="P:intracellular manganese ion homeostasis"/>
    <property type="evidence" value="ECO:0007669"/>
    <property type="project" value="InterPro"/>
</dbReference>
<dbReference type="AlphaFoldDB" id="A0A845PZQ6"/>
<dbReference type="RefSeq" id="WP_166520169.1">
    <property type="nucleotide sequence ID" value="NZ_JAAABJ010000634.1"/>
</dbReference>
<evidence type="ECO:0000256" key="2">
    <source>
        <dbReference type="ARBA" id="ARBA00022692"/>
    </source>
</evidence>
<dbReference type="GO" id="GO:0005384">
    <property type="term" value="F:manganese ion transmembrane transporter activity"/>
    <property type="evidence" value="ECO:0007669"/>
    <property type="project" value="InterPro"/>
</dbReference>
<keyword evidence="2 5" id="KW-0812">Transmembrane</keyword>
<evidence type="ECO:0000256" key="4">
    <source>
        <dbReference type="ARBA" id="ARBA00023136"/>
    </source>
</evidence>
<keyword evidence="7" id="KW-1185">Reference proteome</keyword>
<evidence type="ECO:0000313" key="7">
    <source>
        <dbReference type="Proteomes" id="UP000553459"/>
    </source>
</evidence>
<dbReference type="EMBL" id="JAAABJ010000634">
    <property type="protein sequence ID" value="NAW51917.1"/>
    <property type="molecule type" value="Genomic_DNA"/>
</dbReference>
<dbReference type="Pfam" id="PF01988">
    <property type="entry name" value="VIT1"/>
    <property type="match status" value="1"/>
</dbReference>
<protein>
    <submittedName>
        <fullName evidence="6">VIT family protein</fullName>
    </submittedName>
</protein>
<accession>A0A845PZQ6</accession>
<dbReference type="PANTHER" id="PTHR31851">
    <property type="entry name" value="FE(2+)/MN(2+) TRANSPORTER PCL1"/>
    <property type="match status" value="1"/>
</dbReference>
<proteinExistence type="predicted"/>
<feature type="transmembrane region" description="Helical" evidence="5">
    <location>
        <begin position="20"/>
        <end position="41"/>
    </location>
</feature>
<dbReference type="InterPro" id="IPR008217">
    <property type="entry name" value="Ccc1_fam"/>
</dbReference>
<evidence type="ECO:0000256" key="3">
    <source>
        <dbReference type="ARBA" id="ARBA00022989"/>
    </source>
</evidence>
<dbReference type="GO" id="GO:0012505">
    <property type="term" value="C:endomembrane system"/>
    <property type="evidence" value="ECO:0007669"/>
    <property type="project" value="UniProtKB-SubCell"/>
</dbReference>
<keyword evidence="3 5" id="KW-1133">Transmembrane helix</keyword>
<feature type="transmembrane region" description="Helical" evidence="5">
    <location>
        <begin position="206"/>
        <end position="227"/>
    </location>
</feature>
<reference evidence="6 7" key="1">
    <citation type="submission" date="2019-11" db="EMBL/GenBank/DDBJ databases">
        <title>Characterization of Elizabethkingia argenteiflava sp. nov., isolated from inner surface of Soybean Pods.</title>
        <authorList>
            <person name="Mo S."/>
        </authorList>
    </citation>
    <scope>NUCLEOTIDE SEQUENCE [LARGE SCALE GENOMIC DNA]</scope>
    <source>
        <strain evidence="6 7">YB22</strain>
    </source>
</reference>
<sequence>MSHDLLEKHYVNRMGWLRAAVLGANDGILSTTSITIGVAAAHPSREAIILASLAGLVSGAMAMAAGEYVSVSSQADTEKSDLEREAQELENMPEIELNELAKIYENRGLNPTLALKVAQELTHHNALETHARDELGINEITTAKPLQAATSSFASFTGGGLLPFLVALFAPISDMIYYEYAFSIVFLMLLGAIAAKTGGSKISIAVGRICCWGTAAMALTAIIGYIFGVST</sequence>
<gene>
    <name evidence="6" type="ORF">GNY06_11250</name>
</gene>
<feature type="transmembrane region" description="Helical" evidence="5">
    <location>
        <begin position="153"/>
        <end position="170"/>
    </location>
</feature>